<protein>
    <submittedName>
        <fullName evidence="1">Uncharacterized protein</fullName>
    </submittedName>
</protein>
<name>A0ACC1D873_9NEOP</name>
<dbReference type="Proteomes" id="UP000824533">
    <property type="component" value="Linkage Group LG07"/>
</dbReference>
<keyword evidence="2" id="KW-1185">Reference proteome</keyword>
<gene>
    <name evidence="1" type="ORF">K1T71_004651</name>
</gene>
<evidence type="ECO:0000313" key="2">
    <source>
        <dbReference type="Proteomes" id="UP000824533"/>
    </source>
</evidence>
<organism evidence="1 2">
    <name type="scientific">Dendrolimus kikuchii</name>
    <dbReference type="NCBI Taxonomy" id="765133"/>
    <lineage>
        <taxon>Eukaryota</taxon>
        <taxon>Metazoa</taxon>
        <taxon>Ecdysozoa</taxon>
        <taxon>Arthropoda</taxon>
        <taxon>Hexapoda</taxon>
        <taxon>Insecta</taxon>
        <taxon>Pterygota</taxon>
        <taxon>Neoptera</taxon>
        <taxon>Endopterygota</taxon>
        <taxon>Lepidoptera</taxon>
        <taxon>Glossata</taxon>
        <taxon>Ditrysia</taxon>
        <taxon>Bombycoidea</taxon>
        <taxon>Lasiocampidae</taxon>
        <taxon>Dendrolimus</taxon>
    </lineage>
</organism>
<comment type="caution">
    <text evidence="1">The sequence shown here is derived from an EMBL/GenBank/DDBJ whole genome shotgun (WGS) entry which is preliminary data.</text>
</comment>
<sequence length="311" mass="35328">MSREIKYLSLQKTELEYEVEIRGEVPADNVKDLRKQIIKQIISMPAEDILESHLEPSDDIKGAQESLSKLKNNIQVIKSKFDKSLHARSENLAHHIYHRLVRIHPESSEDITAYKACQLDLRAFYKDLNSLAPATGSHYSKNPNENLDCSPVTDISVTCDRGISTDLSKLKYDGKTCVRAFIQKIEEFTKATQISSSRILAFATEIFTEPPKITTNTLAPEFAYNRRVSNDFPTVTNSDKRTATFGGNSIETVQVDALEFHKKDKNACSMYIVPYVYWQIMFSSIPTYSVYVPLAISIDRCSKTTQKVKKQ</sequence>
<proteinExistence type="predicted"/>
<accession>A0ACC1D873</accession>
<dbReference type="EMBL" id="CM034393">
    <property type="protein sequence ID" value="KAJ0180060.1"/>
    <property type="molecule type" value="Genomic_DNA"/>
</dbReference>
<reference evidence="1 2" key="1">
    <citation type="journal article" date="2021" name="Front. Genet.">
        <title>Chromosome-Level Genome Assembly Reveals Significant Gene Expansion in the Toll and IMD Signaling Pathways of Dendrolimus kikuchii.</title>
        <authorList>
            <person name="Zhou J."/>
            <person name="Wu P."/>
            <person name="Xiong Z."/>
            <person name="Liu N."/>
            <person name="Zhao N."/>
            <person name="Ji M."/>
            <person name="Qiu Y."/>
            <person name="Yang B."/>
        </authorList>
    </citation>
    <scope>NUCLEOTIDE SEQUENCE [LARGE SCALE GENOMIC DNA]</scope>
    <source>
        <strain evidence="1">Ann1</strain>
    </source>
</reference>
<evidence type="ECO:0000313" key="1">
    <source>
        <dbReference type="EMBL" id="KAJ0180060.1"/>
    </source>
</evidence>